<proteinExistence type="predicted"/>
<protein>
    <submittedName>
        <fullName evidence="1">Uncharacterized protein</fullName>
    </submittedName>
</protein>
<reference evidence="1 2" key="1">
    <citation type="journal article" date="2017" name="Int. J. Syst. Evol. Microbiol.">
        <title>Ramlibacter alkalitolerans sp. nov., alkali-tolerant bacterium isolated from soil of ginseng.</title>
        <authorList>
            <person name="Lee D.H."/>
            <person name="Cha C.J."/>
        </authorList>
    </citation>
    <scope>NUCLEOTIDE SEQUENCE [LARGE SCALE GENOMIC DNA]</scope>
    <source>
        <strain evidence="1 2">KACC 19305</strain>
    </source>
</reference>
<dbReference type="EMBL" id="JAEQND010000018">
    <property type="protein sequence ID" value="MBL0428446.1"/>
    <property type="molecule type" value="Genomic_DNA"/>
</dbReference>
<sequence length="97" mass="10810">MEQDNQDKELRETVEIHTQSIQGLVDNQLMLAAQVQVLQAALATVLLHHGDRATLLRTFKGYMKISKESTPQLSRHMEALEGGMLALLGQGTEPERT</sequence>
<accession>A0ABS1JX56</accession>
<evidence type="ECO:0000313" key="1">
    <source>
        <dbReference type="EMBL" id="MBL0428446.1"/>
    </source>
</evidence>
<keyword evidence="2" id="KW-1185">Reference proteome</keyword>
<name>A0ABS1JX56_9BURK</name>
<comment type="caution">
    <text evidence="1">The sequence shown here is derived from an EMBL/GenBank/DDBJ whole genome shotgun (WGS) entry which is preliminary data.</text>
</comment>
<organism evidence="1 2">
    <name type="scientific">Ramlibacter alkalitolerans</name>
    <dbReference type="NCBI Taxonomy" id="2039631"/>
    <lineage>
        <taxon>Bacteria</taxon>
        <taxon>Pseudomonadati</taxon>
        <taxon>Pseudomonadota</taxon>
        <taxon>Betaproteobacteria</taxon>
        <taxon>Burkholderiales</taxon>
        <taxon>Comamonadaceae</taxon>
        <taxon>Ramlibacter</taxon>
    </lineage>
</organism>
<dbReference type="Proteomes" id="UP000622707">
    <property type="component" value="Unassembled WGS sequence"/>
</dbReference>
<dbReference type="RefSeq" id="WP_201693079.1">
    <property type="nucleotide sequence ID" value="NZ_JAEQND010000018.1"/>
</dbReference>
<gene>
    <name evidence="1" type="ORF">JI746_25300</name>
</gene>
<evidence type="ECO:0000313" key="2">
    <source>
        <dbReference type="Proteomes" id="UP000622707"/>
    </source>
</evidence>